<sequence length="77" mass="9514">MENQFPLKLQYNLEDEYRWCELEILNNDGSFQKPIKSIYKLDDLSDTFKARYLYSNETMLWIYINAKKEDVRIKPRW</sequence>
<evidence type="ECO:0000313" key="1">
    <source>
        <dbReference type="EMBL" id="QHU03120.1"/>
    </source>
</evidence>
<dbReference type="AlphaFoldDB" id="A0A6C0JE36"/>
<accession>A0A6C0JE36</accession>
<organism evidence="1">
    <name type="scientific">viral metagenome</name>
    <dbReference type="NCBI Taxonomy" id="1070528"/>
    <lineage>
        <taxon>unclassified sequences</taxon>
        <taxon>metagenomes</taxon>
        <taxon>organismal metagenomes</taxon>
    </lineage>
</organism>
<proteinExistence type="predicted"/>
<reference evidence="1" key="1">
    <citation type="journal article" date="2020" name="Nature">
        <title>Giant virus diversity and host interactions through global metagenomics.</title>
        <authorList>
            <person name="Schulz F."/>
            <person name="Roux S."/>
            <person name="Paez-Espino D."/>
            <person name="Jungbluth S."/>
            <person name="Walsh D.A."/>
            <person name="Denef V.J."/>
            <person name="McMahon K.D."/>
            <person name="Konstantinidis K.T."/>
            <person name="Eloe-Fadrosh E.A."/>
            <person name="Kyrpides N.C."/>
            <person name="Woyke T."/>
        </authorList>
    </citation>
    <scope>NUCLEOTIDE SEQUENCE</scope>
    <source>
        <strain evidence="1">GVMAG-M-3300025890-48</strain>
    </source>
</reference>
<dbReference type="EMBL" id="MN740369">
    <property type="protein sequence ID" value="QHU03120.1"/>
    <property type="molecule type" value="Genomic_DNA"/>
</dbReference>
<name>A0A6C0JE36_9ZZZZ</name>
<protein>
    <submittedName>
        <fullName evidence="1">Uncharacterized protein</fullName>
    </submittedName>
</protein>